<sequence>MNTYYLAEGIDLVLVQDTINSLAEEGYKLVGPVQILSRNGNIYYLATLGKPVDLATK</sequence>
<reference evidence="2" key="1">
    <citation type="journal article" date="2024" name="Viruses">
        <title>New Genera and Species of Caulobacter and Brevundimonas Bacteriophages Provide Insights into Phage Genome Evolution.</title>
        <authorList>
            <person name="Ely B."/>
            <person name="Hils M."/>
            <person name="Clarke A."/>
            <person name="Albert M."/>
            <person name="Holness N."/>
            <person name="Lenski J."/>
            <person name="Mohammadi T."/>
        </authorList>
    </citation>
    <scope>NUCLEOTIDE SEQUENCE [LARGE SCALE GENOMIC DNA]</scope>
</reference>
<name>A0AAE9WYH6_9CAUD</name>
<evidence type="ECO:0008006" key="3">
    <source>
        <dbReference type="Google" id="ProtNLM"/>
    </source>
</evidence>
<organism evidence="1 2">
    <name type="scientific">Caulobacter phage KSC</name>
    <dbReference type="NCBI Taxonomy" id="3020398"/>
    <lineage>
        <taxon>Viruses</taxon>
        <taxon>Duplodnaviria</taxon>
        <taxon>Heunggongvirae</taxon>
        <taxon>Uroviricota</taxon>
        <taxon>Caudoviricetes</taxon>
        <taxon>Autographivirales</taxon>
        <taxon>Autonotataviridae</taxon>
        <taxon>Percyvirus</taxon>
        <taxon>Percyvirus KSC</taxon>
    </lineage>
</organism>
<gene>
    <name evidence="1" type="primary">KSC_gp027</name>
</gene>
<dbReference type="EMBL" id="OQ135104">
    <property type="protein sequence ID" value="WCD56164.1"/>
    <property type="molecule type" value="Genomic_DNA"/>
</dbReference>
<proteinExistence type="predicted"/>
<evidence type="ECO:0000313" key="1">
    <source>
        <dbReference type="EMBL" id="WCD56164.1"/>
    </source>
</evidence>
<dbReference type="Proteomes" id="UP001221122">
    <property type="component" value="Segment"/>
</dbReference>
<accession>A0AAE9WYH6</accession>
<keyword evidence="2" id="KW-1185">Reference proteome</keyword>
<protein>
    <recommendedName>
        <fullName evidence="3">DUF1737 domain-containing protein</fullName>
    </recommendedName>
</protein>
<evidence type="ECO:0000313" key="2">
    <source>
        <dbReference type="Proteomes" id="UP001221122"/>
    </source>
</evidence>